<dbReference type="Gene3D" id="3.40.960.10">
    <property type="entry name" value="VSR Endonuclease"/>
    <property type="match status" value="1"/>
</dbReference>
<reference evidence="1 2" key="1">
    <citation type="submission" date="2011-11" db="EMBL/GenBank/DDBJ databases">
        <title>Whole genome shotgun sequence of Gordonia araii NBRC 100433.</title>
        <authorList>
            <person name="Yoshida Y."/>
            <person name="Hosoyama A."/>
            <person name="Tsuchikane K."/>
            <person name="Katsumata H."/>
            <person name="Yamazaki S."/>
            <person name="Fujita N."/>
        </authorList>
    </citation>
    <scope>NUCLEOTIDE SEQUENCE [LARGE SCALE GENOMIC DNA]</scope>
    <source>
        <strain evidence="1 2">NBRC 100433</strain>
    </source>
</reference>
<dbReference type="STRING" id="1073574.GOARA_082_00470"/>
<organism evidence="1 2">
    <name type="scientific">Gordonia araii NBRC 100433</name>
    <dbReference type="NCBI Taxonomy" id="1073574"/>
    <lineage>
        <taxon>Bacteria</taxon>
        <taxon>Bacillati</taxon>
        <taxon>Actinomycetota</taxon>
        <taxon>Actinomycetes</taxon>
        <taxon>Mycobacteriales</taxon>
        <taxon>Gordoniaceae</taxon>
        <taxon>Gordonia</taxon>
    </lineage>
</organism>
<proteinExistence type="predicted"/>
<evidence type="ECO:0000313" key="1">
    <source>
        <dbReference type="EMBL" id="GAB11659.1"/>
    </source>
</evidence>
<dbReference type="RefSeq" id="WP_007323734.1">
    <property type="nucleotide sequence ID" value="NZ_BAEE01000082.1"/>
</dbReference>
<accession>G7H734</accession>
<dbReference type="InterPro" id="IPR011335">
    <property type="entry name" value="Restrct_endonuc-II-like"/>
</dbReference>
<dbReference type="EMBL" id="BAEE01000082">
    <property type="protein sequence ID" value="GAB11659.1"/>
    <property type="molecule type" value="Genomic_DNA"/>
</dbReference>
<keyword evidence="2" id="KW-1185">Reference proteome</keyword>
<name>G7H734_9ACTN</name>
<comment type="caution">
    <text evidence="1">The sequence shown here is derived from an EMBL/GenBank/DDBJ whole genome shotgun (WGS) entry which is preliminary data.</text>
</comment>
<dbReference type="Proteomes" id="UP000035088">
    <property type="component" value="Unassembled WGS sequence"/>
</dbReference>
<gene>
    <name evidence="1" type="ORF">GOARA_082_00470</name>
</gene>
<evidence type="ECO:0008006" key="3">
    <source>
        <dbReference type="Google" id="ProtNLM"/>
    </source>
</evidence>
<protein>
    <recommendedName>
        <fullName evidence="3">DUF559 domain-containing protein</fullName>
    </recommendedName>
</protein>
<sequence>MDTGVYTRKQLLRSGETNRSIRLAVQHGDLRRLRHGWYANDGARTDVVEAVIRGGAMSCVSALDHHGLWVAPGYGSLHVRGSKHLQRHDFCHPAGGPYPVDTAVDSAELALACATRCMSDEDWIAAADSYLNQRGKSVDELRAILGETVSPPNRRLLDRCDGRAQSGTESIARVRLRSLHYDVVVQPQIRGVGRVDLRIGRLLIECDSKLHHTSLRNYRNDRRRDRTALVNGWLTMRLTYDDILYDWPAVLADIRAVTRPRRHRIR</sequence>
<dbReference type="AlphaFoldDB" id="G7H734"/>
<dbReference type="OrthoDB" id="2594539at2"/>
<dbReference type="SUPFAM" id="SSF52980">
    <property type="entry name" value="Restriction endonuclease-like"/>
    <property type="match status" value="1"/>
</dbReference>
<evidence type="ECO:0000313" key="2">
    <source>
        <dbReference type="Proteomes" id="UP000035088"/>
    </source>
</evidence>